<evidence type="ECO:0000256" key="8">
    <source>
        <dbReference type="SAM" id="MobiDB-lite"/>
    </source>
</evidence>
<dbReference type="Gene3D" id="3.30.200.20">
    <property type="entry name" value="Phosphorylase Kinase, domain 1"/>
    <property type="match status" value="1"/>
</dbReference>
<reference evidence="10" key="2">
    <citation type="submission" date="2019-06" db="EMBL/GenBank/DDBJ databases">
        <title>Genomics analysis of Aphanomyces spp. identifies a new class of oomycete effector associated with host adaptation.</title>
        <authorList>
            <person name="Gaulin E."/>
        </authorList>
    </citation>
    <scope>NUCLEOTIDE SEQUENCE</scope>
    <source>
        <strain evidence="10">CBS 578.67</strain>
    </source>
</reference>
<evidence type="ECO:0000256" key="5">
    <source>
        <dbReference type="ARBA" id="ARBA00023193"/>
    </source>
</evidence>
<evidence type="ECO:0000259" key="9">
    <source>
        <dbReference type="PROSITE" id="PS50011"/>
    </source>
</evidence>
<gene>
    <name evidence="11" type="primary">Aste57867_21301</name>
    <name evidence="10" type="ORF">As57867_021232</name>
    <name evidence="11" type="ORF">ASTE57867_21301</name>
</gene>
<evidence type="ECO:0000256" key="4">
    <source>
        <dbReference type="ARBA" id="ARBA00022840"/>
    </source>
</evidence>
<dbReference type="PROSITE" id="PS00107">
    <property type="entry name" value="PROTEIN_KINASE_ATP"/>
    <property type="match status" value="1"/>
</dbReference>
<evidence type="ECO:0000256" key="7">
    <source>
        <dbReference type="PROSITE-ProRule" id="PRU10141"/>
    </source>
</evidence>
<evidence type="ECO:0000256" key="1">
    <source>
        <dbReference type="ARBA" id="ARBA00022679"/>
    </source>
</evidence>
<dbReference type="GO" id="GO:0017148">
    <property type="term" value="P:negative regulation of translation"/>
    <property type="evidence" value="ECO:0007669"/>
    <property type="project" value="UniProtKB-KW"/>
</dbReference>
<keyword evidence="1" id="KW-0808">Transferase</keyword>
<keyword evidence="2 7" id="KW-0547">Nucleotide-binding</keyword>
<evidence type="ECO:0000313" key="12">
    <source>
        <dbReference type="Proteomes" id="UP000332933"/>
    </source>
</evidence>
<dbReference type="Proteomes" id="UP000332933">
    <property type="component" value="Unassembled WGS sequence"/>
</dbReference>
<evidence type="ECO:0000256" key="2">
    <source>
        <dbReference type="ARBA" id="ARBA00022741"/>
    </source>
</evidence>
<keyword evidence="4 7" id="KW-0067">ATP-binding</keyword>
<feature type="region of interest" description="Disordered" evidence="8">
    <location>
        <begin position="146"/>
        <end position="172"/>
    </location>
</feature>
<keyword evidence="12" id="KW-1185">Reference proteome</keyword>
<dbReference type="EMBL" id="CAADRA010006992">
    <property type="protein sequence ID" value="VFT97973.1"/>
    <property type="molecule type" value="Genomic_DNA"/>
</dbReference>
<dbReference type="Pfam" id="PF00069">
    <property type="entry name" value="Pkinase"/>
    <property type="match status" value="1"/>
</dbReference>
<evidence type="ECO:0000313" key="11">
    <source>
        <dbReference type="EMBL" id="VFT97973.1"/>
    </source>
</evidence>
<proteinExistence type="inferred from homology"/>
<dbReference type="PROSITE" id="PS50011">
    <property type="entry name" value="PROTEIN_KINASE_DOM"/>
    <property type="match status" value="1"/>
</dbReference>
<feature type="compositionally biased region" description="Acidic residues" evidence="8">
    <location>
        <begin position="51"/>
        <end position="67"/>
    </location>
</feature>
<feature type="region of interest" description="Disordered" evidence="8">
    <location>
        <begin position="17"/>
        <end position="123"/>
    </location>
</feature>
<dbReference type="InterPro" id="IPR017441">
    <property type="entry name" value="Protein_kinase_ATP_BS"/>
</dbReference>
<sequence>MKQRSLRDFFAKTVSTPDSISKRMEIVDETDSDVGDDATDPPKAKRTSVSVDDDEMNVTYGDDDESQATDFARPKRISFSPSQCSEPDEPESEPGFGFVGGDDNDDDDAQQDTFSQQQAHPWSEDFAPTSFSQMYSQQSYCDFSTPQDQPVVHMSQARSPSPVKKRPRTLPSLRVPFGVPSLVDNETNSEAGSLVMESPAARSPPRLAAPQLCVAPLFRRRFLHPTSSRSTPFGEINTNPFAAPSNERKRKKKTISPPLWLGATVSASKYLSEFVEQELLGSGSFSKVYKCIKRFDGWTYAIKKSKRHFRGLSDKQRALREVHALAALGSSPHIVRYFDAWIEEDLLYIQLEHMRGCSLQTFLDDAAGGNFVPEPTLRKVLAHIAKALRDMHAIKLVHMDIKVENVLVTSQGVYKLGDLGTVVASDGSMEIMEGDNRYLSRELLEGNRMHLSAGDVFALGATLYELARGEGLPSAGEAWQHLRDGNLTVFRHYSNSLQHLIASMMHPDPLARPSADEILRHEAVVEFV</sequence>
<feature type="region of interest" description="Disordered" evidence="8">
    <location>
        <begin position="229"/>
        <end position="254"/>
    </location>
</feature>
<dbReference type="SUPFAM" id="SSF56112">
    <property type="entry name" value="Protein kinase-like (PK-like)"/>
    <property type="match status" value="1"/>
</dbReference>
<feature type="compositionally biased region" description="Acidic residues" evidence="8">
    <location>
        <begin position="27"/>
        <end position="39"/>
    </location>
</feature>
<dbReference type="InterPro" id="IPR000719">
    <property type="entry name" value="Prot_kinase_dom"/>
</dbReference>
<dbReference type="GO" id="GO:0005634">
    <property type="term" value="C:nucleus"/>
    <property type="evidence" value="ECO:0007669"/>
    <property type="project" value="TreeGrafter"/>
</dbReference>
<dbReference type="GO" id="GO:0005524">
    <property type="term" value="F:ATP binding"/>
    <property type="evidence" value="ECO:0007669"/>
    <property type="project" value="UniProtKB-UniRule"/>
</dbReference>
<dbReference type="EMBL" id="VJMH01006966">
    <property type="protein sequence ID" value="KAF0686953.1"/>
    <property type="molecule type" value="Genomic_DNA"/>
</dbReference>
<keyword evidence="3" id="KW-0418">Kinase</keyword>
<feature type="binding site" evidence="7">
    <location>
        <position position="304"/>
    </location>
    <ligand>
        <name>ATP</name>
        <dbReference type="ChEBI" id="CHEBI:30616"/>
    </ligand>
</feature>
<name>A0A485LHU8_9STRA</name>
<protein>
    <submittedName>
        <fullName evidence="11">Aste57867_21301 protein</fullName>
    </submittedName>
</protein>
<reference evidence="11 12" key="1">
    <citation type="submission" date="2019-03" db="EMBL/GenBank/DDBJ databases">
        <authorList>
            <person name="Gaulin E."/>
            <person name="Dumas B."/>
        </authorList>
    </citation>
    <scope>NUCLEOTIDE SEQUENCE [LARGE SCALE GENOMIC DNA]</scope>
    <source>
        <strain evidence="11">CBS 568.67</strain>
    </source>
</reference>
<dbReference type="InterPro" id="IPR050339">
    <property type="entry name" value="CC_SR_Kinase"/>
</dbReference>
<dbReference type="PROSITE" id="PS00108">
    <property type="entry name" value="PROTEIN_KINASE_ST"/>
    <property type="match status" value="1"/>
</dbReference>
<dbReference type="PANTHER" id="PTHR11042:SF185">
    <property type="entry name" value="WEE1-LIKE PROTEIN KINASE"/>
    <property type="match status" value="1"/>
</dbReference>
<dbReference type="InterPro" id="IPR011009">
    <property type="entry name" value="Kinase-like_dom_sf"/>
</dbReference>
<dbReference type="GO" id="GO:0004713">
    <property type="term" value="F:protein tyrosine kinase activity"/>
    <property type="evidence" value="ECO:0007669"/>
    <property type="project" value="TreeGrafter"/>
</dbReference>
<evidence type="ECO:0000256" key="3">
    <source>
        <dbReference type="ARBA" id="ARBA00022777"/>
    </source>
</evidence>
<accession>A0A485LHU8</accession>
<comment type="similarity">
    <text evidence="6">Belongs to the protein kinase superfamily. Ser/Thr protein kinase family. GCN2 subfamily.</text>
</comment>
<dbReference type="InterPro" id="IPR008271">
    <property type="entry name" value="Ser/Thr_kinase_AS"/>
</dbReference>
<dbReference type="PANTHER" id="PTHR11042">
    <property type="entry name" value="EUKARYOTIC TRANSLATION INITIATION FACTOR 2-ALPHA KINASE EIF2-ALPHA KINASE -RELATED"/>
    <property type="match status" value="1"/>
</dbReference>
<organism evidence="11 12">
    <name type="scientific">Aphanomyces stellatus</name>
    <dbReference type="NCBI Taxonomy" id="120398"/>
    <lineage>
        <taxon>Eukaryota</taxon>
        <taxon>Sar</taxon>
        <taxon>Stramenopiles</taxon>
        <taxon>Oomycota</taxon>
        <taxon>Saprolegniomycetes</taxon>
        <taxon>Saprolegniales</taxon>
        <taxon>Verrucalvaceae</taxon>
        <taxon>Aphanomyces</taxon>
    </lineage>
</organism>
<evidence type="ECO:0000256" key="6">
    <source>
        <dbReference type="ARBA" id="ARBA00037982"/>
    </source>
</evidence>
<feature type="compositionally biased region" description="Polar residues" evidence="8">
    <location>
        <begin position="229"/>
        <end position="240"/>
    </location>
</feature>
<dbReference type="GO" id="GO:0005737">
    <property type="term" value="C:cytoplasm"/>
    <property type="evidence" value="ECO:0007669"/>
    <property type="project" value="TreeGrafter"/>
</dbReference>
<dbReference type="Gene3D" id="1.10.510.10">
    <property type="entry name" value="Transferase(Phosphotransferase) domain 1"/>
    <property type="match status" value="1"/>
</dbReference>
<dbReference type="AlphaFoldDB" id="A0A485LHU8"/>
<evidence type="ECO:0000313" key="10">
    <source>
        <dbReference type="EMBL" id="KAF0686953.1"/>
    </source>
</evidence>
<dbReference type="OrthoDB" id="5337378at2759"/>
<feature type="domain" description="Protein kinase" evidence="9">
    <location>
        <begin position="274"/>
        <end position="524"/>
    </location>
</feature>
<dbReference type="SMART" id="SM00220">
    <property type="entry name" value="S_TKc"/>
    <property type="match status" value="1"/>
</dbReference>
<keyword evidence="5" id="KW-0652">Protein synthesis inhibitor</keyword>